<feature type="domain" description="Protein kinase" evidence="12">
    <location>
        <begin position="34"/>
        <end position="320"/>
    </location>
</feature>
<dbReference type="InterPro" id="IPR000719">
    <property type="entry name" value="Prot_kinase_dom"/>
</dbReference>
<evidence type="ECO:0000256" key="10">
    <source>
        <dbReference type="RuleBase" id="RU000304"/>
    </source>
</evidence>
<reference evidence="13" key="1">
    <citation type="submission" date="2022-12" db="EMBL/GenBank/DDBJ databases">
        <authorList>
            <person name="Petersen C."/>
        </authorList>
    </citation>
    <scope>NUCLEOTIDE SEQUENCE</scope>
    <source>
        <strain evidence="13">IBT 16125</strain>
    </source>
</reference>
<protein>
    <recommendedName>
        <fullName evidence="2 11">Mitogen-activated protein kinase</fullName>
        <ecNumber evidence="2 11">2.7.11.24</ecNumber>
    </recommendedName>
</protein>
<keyword evidence="3 10" id="KW-0723">Serine/threonine-protein kinase</keyword>
<dbReference type="InterPro" id="IPR017441">
    <property type="entry name" value="Protein_kinase_ATP_BS"/>
</dbReference>
<evidence type="ECO:0000256" key="6">
    <source>
        <dbReference type="ARBA" id="ARBA00022777"/>
    </source>
</evidence>
<dbReference type="PROSITE" id="PS00107">
    <property type="entry name" value="PROTEIN_KINASE_ATP"/>
    <property type="match status" value="1"/>
</dbReference>
<keyword evidence="6 11" id="KW-0418">Kinase</keyword>
<evidence type="ECO:0000256" key="2">
    <source>
        <dbReference type="ARBA" id="ARBA00012411"/>
    </source>
</evidence>
<evidence type="ECO:0000256" key="3">
    <source>
        <dbReference type="ARBA" id="ARBA00022527"/>
    </source>
</evidence>
<evidence type="ECO:0000313" key="14">
    <source>
        <dbReference type="Proteomes" id="UP001213681"/>
    </source>
</evidence>
<dbReference type="EC" id="2.7.11.24" evidence="2 11"/>
<evidence type="ECO:0000256" key="9">
    <source>
        <dbReference type="PROSITE-ProRule" id="PRU10141"/>
    </source>
</evidence>
<name>A0AAD6CGU4_9EURO</name>
<evidence type="ECO:0000259" key="12">
    <source>
        <dbReference type="PROSITE" id="PS50011"/>
    </source>
</evidence>
<dbReference type="PROSITE" id="PS01351">
    <property type="entry name" value="MAPK"/>
    <property type="match status" value="1"/>
</dbReference>
<evidence type="ECO:0000256" key="4">
    <source>
        <dbReference type="ARBA" id="ARBA00022679"/>
    </source>
</evidence>
<sequence length="386" mass="43798">MSKSLSNTPIHGQEMAQFTQKDIMGTLFETTERYQNLEPVGMGISGLVCSARDQISHSTVAIKKLYAPFKTANIAKHIYREVKLLKQLQHDNVIHLNDIFISPSEEIYLVTDLMATDLQTLLKTKKVDNQFTQYFLYQIMRGLKYVHSAGVVHRDLKPSNILVNENCDLKICDFGLARVQERQMTGYVATRYYRAPEIMLTWRRYNEKVDIWSAGCIFAEMMTGQPLFMGKNHIDQFCVITQLLGNPPDNVVANITSQNVSDPTAPDPDFELSLPKRPRKSLATVIPKANRKAINLLDKLLQFDPEKRCSAVEALESQYLAAYHDPEDEPTAPQSFDWSFLEADLPIDVWKTIMYAEVLGYHEKAGGPFQCGSFQLNGQFDGMDLG</sequence>
<accession>A0AAD6CGU4</accession>
<evidence type="ECO:0000256" key="7">
    <source>
        <dbReference type="ARBA" id="ARBA00022840"/>
    </source>
</evidence>
<feature type="binding site" evidence="9">
    <location>
        <position position="70"/>
    </location>
    <ligand>
        <name>ATP</name>
        <dbReference type="ChEBI" id="CHEBI:30616"/>
    </ligand>
</feature>
<dbReference type="InterPro" id="IPR011009">
    <property type="entry name" value="Kinase-like_dom_sf"/>
</dbReference>
<keyword evidence="11" id="KW-0460">Magnesium</keyword>
<evidence type="ECO:0000256" key="8">
    <source>
        <dbReference type="ARBA" id="ARBA00061056"/>
    </source>
</evidence>
<keyword evidence="5 9" id="KW-0547">Nucleotide-binding</keyword>
<dbReference type="SUPFAM" id="SSF56112">
    <property type="entry name" value="Protein kinase-like (PK-like)"/>
    <property type="match status" value="1"/>
</dbReference>
<comment type="catalytic activity">
    <reaction evidence="11">
        <text>L-threonyl-[protein] + ATP = O-phospho-L-threonyl-[protein] + ADP + H(+)</text>
        <dbReference type="Rhea" id="RHEA:46608"/>
        <dbReference type="Rhea" id="RHEA-COMP:11060"/>
        <dbReference type="Rhea" id="RHEA-COMP:11605"/>
        <dbReference type="ChEBI" id="CHEBI:15378"/>
        <dbReference type="ChEBI" id="CHEBI:30013"/>
        <dbReference type="ChEBI" id="CHEBI:30616"/>
        <dbReference type="ChEBI" id="CHEBI:61977"/>
        <dbReference type="ChEBI" id="CHEBI:456216"/>
        <dbReference type="EC" id="2.7.11.24"/>
    </reaction>
</comment>
<dbReference type="RefSeq" id="XP_056771955.1">
    <property type="nucleotide sequence ID" value="XM_056904188.1"/>
</dbReference>
<dbReference type="PROSITE" id="PS00108">
    <property type="entry name" value="PROTEIN_KINASE_ST"/>
    <property type="match status" value="1"/>
</dbReference>
<dbReference type="GeneID" id="81594431"/>
<dbReference type="EMBL" id="JAPVEA010000001">
    <property type="protein sequence ID" value="KAJ5465108.1"/>
    <property type="molecule type" value="Genomic_DNA"/>
</dbReference>
<evidence type="ECO:0000256" key="11">
    <source>
        <dbReference type="RuleBase" id="RU361165"/>
    </source>
</evidence>
<dbReference type="FunFam" id="1.10.510.10:FF:000049">
    <property type="entry name" value="Mitogen-activated protein kinase"/>
    <property type="match status" value="1"/>
</dbReference>
<evidence type="ECO:0000313" key="13">
    <source>
        <dbReference type="EMBL" id="KAJ5465108.1"/>
    </source>
</evidence>
<dbReference type="Gene3D" id="3.30.200.20">
    <property type="entry name" value="Phosphorylase Kinase, domain 1"/>
    <property type="match status" value="1"/>
</dbReference>
<evidence type="ECO:0000256" key="1">
    <source>
        <dbReference type="ARBA" id="ARBA00001946"/>
    </source>
</evidence>
<keyword evidence="14" id="KW-1185">Reference proteome</keyword>
<keyword evidence="4 11" id="KW-0808">Transferase</keyword>
<dbReference type="GO" id="GO:0004707">
    <property type="term" value="F:MAP kinase activity"/>
    <property type="evidence" value="ECO:0007669"/>
    <property type="project" value="UniProtKB-EC"/>
</dbReference>
<comment type="caution">
    <text evidence="13">The sequence shown here is derived from an EMBL/GenBank/DDBJ whole genome shotgun (WGS) entry which is preliminary data.</text>
</comment>
<evidence type="ECO:0000256" key="5">
    <source>
        <dbReference type="ARBA" id="ARBA00022741"/>
    </source>
</evidence>
<dbReference type="SMART" id="SM00220">
    <property type="entry name" value="S_TKc"/>
    <property type="match status" value="1"/>
</dbReference>
<proteinExistence type="inferred from homology"/>
<comment type="cofactor">
    <cofactor evidence="1 11">
        <name>Mg(2+)</name>
        <dbReference type="ChEBI" id="CHEBI:18420"/>
    </cofactor>
</comment>
<dbReference type="AlphaFoldDB" id="A0AAD6CGU4"/>
<keyword evidence="7 9" id="KW-0067">ATP-binding</keyword>
<gene>
    <name evidence="13" type="ORF">N7458_000794</name>
</gene>
<reference evidence="13" key="2">
    <citation type="journal article" date="2023" name="IMA Fungus">
        <title>Comparative genomic study of the Penicillium genus elucidates a diverse pangenome and 15 lateral gene transfer events.</title>
        <authorList>
            <person name="Petersen C."/>
            <person name="Sorensen T."/>
            <person name="Nielsen M.R."/>
            <person name="Sondergaard T.E."/>
            <person name="Sorensen J.L."/>
            <person name="Fitzpatrick D.A."/>
            <person name="Frisvad J.C."/>
            <person name="Nielsen K.L."/>
        </authorList>
    </citation>
    <scope>NUCLEOTIDE SEQUENCE</scope>
    <source>
        <strain evidence="13">IBT 16125</strain>
    </source>
</reference>
<dbReference type="Pfam" id="PF00069">
    <property type="entry name" value="Pkinase"/>
    <property type="match status" value="1"/>
</dbReference>
<comment type="similarity">
    <text evidence="8 11">Belongs to the protein kinase superfamily. Ser/Thr protein kinase family. MAP kinase subfamily.</text>
</comment>
<dbReference type="InterPro" id="IPR050117">
    <property type="entry name" value="MAPK"/>
</dbReference>
<dbReference type="InterPro" id="IPR008271">
    <property type="entry name" value="Ser/Thr_kinase_AS"/>
</dbReference>
<organism evidence="13 14">
    <name type="scientific">Penicillium daleae</name>
    <dbReference type="NCBI Taxonomy" id="63821"/>
    <lineage>
        <taxon>Eukaryota</taxon>
        <taxon>Fungi</taxon>
        <taxon>Dikarya</taxon>
        <taxon>Ascomycota</taxon>
        <taxon>Pezizomycotina</taxon>
        <taxon>Eurotiomycetes</taxon>
        <taxon>Eurotiomycetidae</taxon>
        <taxon>Eurotiales</taxon>
        <taxon>Aspergillaceae</taxon>
        <taxon>Penicillium</taxon>
    </lineage>
</organism>
<dbReference type="GO" id="GO:0005524">
    <property type="term" value="F:ATP binding"/>
    <property type="evidence" value="ECO:0007669"/>
    <property type="project" value="UniProtKB-UniRule"/>
</dbReference>
<dbReference type="Proteomes" id="UP001213681">
    <property type="component" value="Unassembled WGS sequence"/>
</dbReference>
<dbReference type="PROSITE" id="PS50011">
    <property type="entry name" value="PROTEIN_KINASE_DOM"/>
    <property type="match status" value="1"/>
</dbReference>
<dbReference type="Gene3D" id="1.10.510.10">
    <property type="entry name" value="Transferase(Phosphotransferase) domain 1"/>
    <property type="match status" value="1"/>
</dbReference>
<comment type="activity regulation">
    <text evidence="11">Activated by threonine and tyrosine phosphorylation.</text>
</comment>
<dbReference type="PANTHER" id="PTHR24055">
    <property type="entry name" value="MITOGEN-ACTIVATED PROTEIN KINASE"/>
    <property type="match status" value="1"/>
</dbReference>
<dbReference type="InterPro" id="IPR003527">
    <property type="entry name" value="MAP_kinase_CS"/>
</dbReference>